<evidence type="ECO:0000313" key="2">
    <source>
        <dbReference type="Proteomes" id="UP000269998"/>
    </source>
</evidence>
<dbReference type="AlphaFoldDB" id="A0A447G8R7"/>
<keyword evidence="2" id="KW-1185">Reference proteome</keyword>
<protein>
    <submittedName>
        <fullName evidence="1">Uncharacterized protein</fullName>
    </submittedName>
</protein>
<name>A0A447G8R7_9MYCO</name>
<gene>
    <name evidence="1" type="ORF">MB901379_00396</name>
</gene>
<proteinExistence type="predicted"/>
<accession>A0A447G8R7</accession>
<sequence>MFDARVDTDDAPSFVSVDRCTLPDVPHCNRDAERTVRSYEQWTQHVVIGVGCLLLVGELKAVSEEPSQICGNVRSQGVFRKLLRHSKFGVCNELVKPVSCQVPSVPLSEHCSYYLVIYTRCRLASRAT</sequence>
<organism evidence="1 2">
    <name type="scientific">Mycobacterium basiliense</name>
    <dbReference type="NCBI Taxonomy" id="2094119"/>
    <lineage>
        <taxon>Bacteria</taxon>
        <taxon>Bacillati</taxon>
        <taxon>Actinomycetota</taxon>
        <taxon>Actinomycetes</taxon>
        <taxon>Mycobacteriales</taxon>
        <taxon>Mycobacteriaceae</taxon>
        <taxon>Mycobacterium</taxon>
    </lineage>
</organism>
<evidence type="ECO:0000313" key="1">
    <source>
        <dbReference type="EMBL" id="VDM86869.1"/>
    </source>
</evidence>
<dbReference type="Proteomes" id="UP000269998">
    <property type="component" value="Chromosome"/>
</dbReference>
<dbReference type="KEGG" id="mbai:MB901379_00396"/>
<dbReference type="EMBL" id="LR130759">
    <property type="protein sequence ID" value="VDM86869.1"/>
    <property type="molecule type" value="Genomic_DNA"/>
</dbReference>
<reference evidence="2" key="1">
    <citation type="submission" date="2018-02" db="EMBL/GenBank/DDBJ databases">
        <authorList>
            <person name="Seth-Smith MB H."/>
            <person name="Seth-Smith H."/>
        </authorList>
    </citation>
    <scope>NUCLEOTIDE SEQUENCE [LARGE SCALE GENOMIC DNA]</scope>
</reference>